<name>A0A0G4ICM6_9ALVE</name>
<feature type="region of interest" description="Disordered" evidence="1">
    <location>
        <begin position="26"/>
        <end position="49"/>
    </location>
</feature>
<keyword evidence="2" id="KW-1133">Transmembrane helix</keyword>
<feature type="compositionally biased region" description="Gly residues" evidence="1">
    <location>
        <begin position="477"/>
        <end position="495"/>
    </location>
</feature>
<feature type="region of interest" description="Disordered" evidence="1">
    <location>
        <begin position="722"/>
        <end position="750"/>
    </location>
</feature>
<sequence>MSQFDCGGSLHNISAGLIAPTQGFAGSSGGARGSLSASGGRGRLQSEELGRHRFKRRKSLSKDLDDKFKRWKKRAEATHHLMYTMKHPQSSPTKYKTDIWRPNSLKHGARSRRELHCARLSNAPLVLTQLSNGEIFEIPFQCGWEFTHAPNFQEFVESRASQINLKFQTMPWMRYWNLRVADFRYNREDEILVLRLSVRATSIGSPEAQTFLKSPARRWAMLTVVPPPKLKWEPFRLRIPVAFLPASTKGERKLGSRDKGWPVCYFRSPISRPPSRLEPEQIDTGNVSEAYVAQQVKWPLASTWTVFRDSRLPVPGSTIPFSVTFRCLHIRANLLTDIFGVRHLESMVAIKKSKYVIPVASSPNEVEVQLSGEIAYDKMAYDSHLSRFLVPLEFSVMVPWDDSNPDEPDPHSTTKFEVILPIFFQLRVRQPSSGLVVSVRPDQKVLSIGERLILRGEGKPKDPCSLSGDLLNPAGPGAEGGNSQGGSEGETTGEGGKGKGESQNIPDEVQLPVQKKGNLQVYLLAAVVVALFGAAIVFMIAACSLACDCFQPSEDDEQGGPISKKEKQEKSRQFRSAAAARDAYDYPVVSVAVGEGKECANLLEAISDVATEKKEIDAKFFWEKLLALRRNLGKEDIMSAVGRLKKCLRDGGNAGYTASDDLKKRALENILTKFEYTDALEKAAEKHDKKIATLMYDEILPFVERKVEVVELLAVKVAIEGQGPHPSSARPHHKYGAAAPPAAASERETDSVVGRGSVWVGWGEEDNPSDADNVETGGEASDEDVSEPVRQLSCFPQGVRVPRLHSVLARWSDGALFARQIVREGEKQVRSITAVRLKQRDDGSFFPAELEIVKQKDIVERFELPADGQLPPAVLDRLAEQAPPVLDPVPLIPLDEVPVDVDIIAD</sequence>
<feature type="transmembrane region" description="Helical" evidence="2">
    <location>
        <begin position="521"/>
        <end position="542"/>
    </location>
</feature>
<feature type="region of interest" description="Disordered" evidence="1">
    <location>
        <begin position="762"/>
        <end position="788"/>
    </location>
</feature>
<dbReference type="VEuPathDB" id="CryptoDB:Cvel_13186"/>
<keyword evidence="2" id="KW-0812">Transmembrane</keyword>
<feature type="region of interest" description="Disordered" evidence="1">
    <location>
        <begin position="459"/>
        <end position="505"/>
    </location>
</feature>
<feature type="compositionally biased region" description="Acidic residues" evidence="1">
    <location>
        <begin position="763"/>
        <end position="773"/>
    </location>
</feature>
<dbReference type="EMBL" id="CDMZ01005833">
    <property type="protein sequence ID" value="CEM54966.1"/>
    <property type="molecule type" value="Genomic_DNA"/>
</dbReference>
<accession>A0A0G4ICM6</accession>
<dbReference type="AlphaFoldDB" id="A0A0G4ICM6"/>
<organism evidence="3">
    <name type="scientific">Chromera velia CCMP2878</name>
    <dbReference type="NCBI Taxonomy" id="1169474"/>
    <lineage>
        <taxon>Eukaryota</taxon>
        <taxon>Sar</taxon>
        <taxon>Alveolata</taxon>
        <taxon>Colpodellida</taxon>
        <taxon>Chromeraceae</taxon>
        <taxon>Chromera</taxon>
    </lineage>
</organism>
<evidence type="ECO:0000256" key="1">
    <source>
        <dbReference type="SAM" id="MobiDB-lite"/>
    </source>
</evidence>
<keyword evidence="2" id="KW-0472">Membrane</keyword>
<evidence type="ECO:0000313" key="3">
    <source>
        <dbReference type="EMBL" id="CEM54966.1"/>
    </source>
</evidence>
<evidence type="ECO:0000256" key="2">
    <source>
        <dbReference type="SAM" id="Phobius"/>
    </source>
</evidence>
<reference evidence="3" key="1">
    <citation type="submission" date="2014-11" db="EMBL/GenBank/DDBJ databases">
        <authorList>
            <person name="Otto D Thomas"/>
            <person name="Naeem Raeece"/>
        </authorList>
    </citation>
    <scope>NUCLEOTIDE SEQUENCE</scope>
</reference>
<proteinExistence type="predicted"/>
<protein>
    <submittedName>
        <fullName evidence="3">Uncharacterized protein</fullName>
    </submittedName>
</protein>
<gene>
    <name evidence="3" type="ORF">Cvel_13186</name>
</gene>